<protein>
    <submittedName>
        <fullName evidence="3">SDR family NAD(P)-dependent oxidoreductase</fullName>
    </submittedName>
</protein>
<dbReference type="GO" id="GO:0016020">
    <property type="term" value="C:membrane"/>
    <property type="evidence" value="ECO:0007669"/>
    <property type="project" value="TreeGrafter"/>
</dbReference>
<dbReference type="RefSeq" id="WP_135199537.1">
    <property type="nucleotide sequence ID" value="NZ_SPVG01000003.1"/>
</dbReference>
<evidence type="ECO:0000256" key="1">
    <source>
        <dbReference type="ARBA" id="ARBA00006484"/>
    </source>
</evidence>
<name>A0A4Y9SXA9_9BURK</name>
<dbReference type="PANTHER" id="PTHR44196:SF1">
    <property type="entry name" value="DEHYDROGENASE_REDUCTASE SDR FAMILY MEMBER 7B"/>
    <property type="match status" value="1"/>
</dbReference>
<accession>A0A4Y9SXA9</accession>
<dbReference type="GO" id="GO:0016491">
    <property type="term" value="F:oxidoreductase activity"/>
    <property type="evidence" value="ECO:0007669"/>
    <property type="project" value="UniProtKB-KW"/>
</dbReference>
<dbReference type="Gene3D" id="3.40.50.720">
    <property type="entry name" value="NAD(P)-binding Rossmann-like Domain"/>
    <property type="match status" value="1"/>
</dbReference>
<sequence>MTTAEPTPRKVILIAGASRGCGPDTARRLASEGHHVVLGARRSSKLHALVTEIRKAGGSAEWYALDVNQPEEMREFLAFGEDVHKRVDMLINAA</sequence>
<dbReference type="InterPro" id="IPR002347">
    <property type="entry name" value="SDR_fam"/>
</dbReference>
<evidence type="ECO:0000313" key="4">
    <source>
        <dbReference type="Proteomes" id="UP000297729"/>
    </source>
</evidence>
<dbReference type="EMBL" id="SPVG01000003">
    <property type="protein sequence ID" value="TFW31478.1"/>
    <property type="molecule type" value="Genomic_DNA"/>
</dbReference>
<comment type="similarity">
    <text evidence="1">Belongs to the short-chain dehydrogenases/reductases (SDR) family.</text>
</comment>
<dbReference type="InterPro" id="IPR036291">
    <property type="entry name" value="NAD(P)-bd_dom_sf"/>
</dbReference>
<evidence type="ECO:0000313" key="3">
    <source>
        <dbReference type="EMBL" id="TFW31478.1"/>
    </source>
</evidence>
<dbReference type="AlphaFoldDB" id="A0A4Y9SXA9"/>
<dbReference type="OrthoDB" id="8754251at2"/>
<reference evidence="3 4" key="1">
    <citation type="submission" date="2019-03" db="EMBL/GenBank/DDBJ databases">
        <title>Draft Genome Sequence of Duganella callidus sp. nov., a Novel Duganella Species Isolated from Cultivated Soil.</title>
        <authorList>
            <person name="Raths R."/>
            <person name="Peta V."/>
            <person name="Bucking H."/>
        </authorList>
    </citation>
    <scope>NUCLEOTIDE SEQUENCE [LARGE SCALE GENOMIC DNA]</scope>
    <source>
        <strain evidence="3 4">DN04</strain>
    </source>
</reference>
<dbReference type="SUPFAM" id="SSF51735">
    <property type="entry name" value="NAD(P)-binding Rossmann-fold domains"/>
    <property type="match status" value="1"/>
</dbReference>
<keyword evidence="2" id="KW-0560">Oxidoreductase</keyword>
<dbReference type="PANTHER" id="PTHR44196">
    <property type="entry name" value="DEHYDROGENASE/REDUCTASE SDR FAMILY MEMBER 7B"/>
    <property type="match status" value="1"/>
</dbReference>
<dbReference type="Pfam" id="PF00106">
    <property type="entry name" value="adh_short"/>
    <property type="match status" value="1"/>
</dbReference>
<comment type="caution">
    <text evidence="3">The sequence shown here is derived from an EMBL/GenBank/DDBJ whole genome shotgun (WGS) entry which is preliminary data.</text>
</comment>
<keyword evidence="4" id="KW-1185">Reference proteome</keyword>
<evidence type="ECO:0000256" key="2">
    <source>
        <dbReference type="ARBA" id="ARBA00023002"/>
    </source>
</evidence>
<dbReference type="Proteomes" id="UP000297729">
    <property type="component" value="Unassembled WGS sequence"/>
</dbReference>
<organism evidence="3 4">
    <name type="scientific">Duganella callida</name>
    <dbReference type="NCBI Taxonomy" id="2561932"/>
    <lineage>
        <taxon>Bacteria</taxon>
        <taxon>Pseudomonadati</taxon>
        <taxon>Pseudomonadota</taxon>
        <taxon>Betaproteobacteria</taxon>
        <taxon>Burkholderiales</taxon>
        <taxon>Oxalobacteraceae</taxon>
        <taxon>Telluria group</taxon>
        <taxon>Duganella</taxon>
    </lineage>
</organism>
<proteinExistence type="inferred from homology"/>
<gene>
    <name evidence="3" type="ORF">E4L98_00140</name>
</gene>